<sequence>MAAYSIRNQLKRLQPSPGVKMPALDELVQLCTETGAPVSHIAYPSDRPVFWIKYGDGIDWSEVVAQDVAHQELQHLDTSVRAPGIFCAYEIETRQTYQEDVYIQAKTFIIMEYMPGRTAKAYIEQQPQMEHTVYQLIARAIMMLNQVPVPSDKAPSSISGGRIRHTIFGDNVQAPRTYKTVQQLQDHFNLFLAGTKNPRQFSDLAKEPLIFCYSDIHLDNFIIDDRDQISVVDFADTSYLPSSFQKFDLLGTREKLGFDLTAIVKTPATQGIDNTAVLFETYPSLVVSFSSFVKAGKMMP</sequence>
<evidence type="ECO:0000259" key="1">
    <source>
        <dbReference type="Pfam" id="PF01636"/>
    </source>
</evidence>
<organism evidence="2 3">
    <name type="scientific">Microdochium trichocladiopsis</name>
    <dbReference type="NCBI Taxonomy" id="1682393"/>
    <lineage>
        <taxon>Eukaryota</taxon>
        <taxon>Fungi</taxon>
        <taxon>Dikarya</taxon>
        <taxon>Ascomycota</taxon>
        <taxon>Pezizomycotina</taxon>
        <taxon>Sordariomycetes</taxon>
        <taxon>Xylariomycetidae</taxon>
        <taxon>Xylariales</taxon>
        <taxon>Microdochiaceae</taxon>
        <taxon>Microdochium</taxon>
    </lineage>
</organism>
<dbReference type="InterPro" id="IPR002575">
    <property type="entry name" value="Aminoglycoside_PTrfase"/>
</dbReference>
<dbReference type="Proteomes" id="UP000756346">
    <property type="component" value="Unassembled WGS sequence"/>
</dbReference>
<evidence type="ECO:0000313" key="3">
    <source>
        <dbReference type="Proteomes" id="UP000756346"/>
    </source>
</evidence>
<protein>
    <recommendedName>
        <fullName evidence="1">Aminoglycoside phosphotransferase domain-containing protein</fullName>
    </recommendedName>
</protein>
<dbReference type="AlphaFoldDB" id="A0A9P8Y8E3"/>
<comment type="caution">
    <text evidence="2">The sequence shown here is derived from an EMBL/GenBank/DDBJ whole genome shotgun (WGS) entry which is preliminary data.</text>
</comment>
<gene>
    <name evidence="2" type="ORF">B0I36DRAFT_240911</name>
</gene>
<accession>A0A9P8Y8E3</accession>
<evidence type="ECO:0000313" key="2">
    <source>
        <dbReference type="EMBL" id="KAH7033064.1"/>
    </source>
</evidence>
<dbReference type="EMBL" id="JAGTJQ010000004">
    <property type="protein sequence ID" value="KAH7033064.1"/>
    <property type="molecule type" value="Genomic_DNA"/>
</dbReference>
<feature type="domain" description="Aminoglycoside phosphotransferase" evidence="1">
    <location>
        <begin position="70"/>
        <end position="239"/>
    </location>
</feature>
<proteinExistence type="predicted"/>
<dbReference type="InterPro" id="IPR011009">
    <property type="entry name" value="Kinase-like_dom_sf"/>
</dbReference>
<reference evidence="2" key="1">
    <citation type="journal article" date="2021" name="Nat. Commun.">
        <title>Genetic determinants of endophytism in the Arabidopsis root mycobiome.</title>
        <authorList>
            <person name="Mesny F."/>
            <person name="Miyauchi S."/>
            <person name="Thiergart T."/>
            <person name="Pickel B."/>
            <person name="Atanasova L."/>
            <person name="Karlsson M."/>
            <person name="Huettel B."/>
            <person name="Barry K.W."/>
            <person name="Haridas S."/>
            <person name="Chen C."/>
            <person name="Bauer D."/>
            <person name="Andreopoulos W."/>
            <person name="Pangilinan J."/>
            <person name="LaButti K."/>
            <person name="Riley R."/>
            <person name="Lipzen A."/>
            <person name="Clum A."/>
            <person name="Drula E."/>
            <person name="Henrissat B."/>
            <person name="Kohler A."/>
            <person name="Grigoriev I.V."/>
            <person name="Martin F.M."/>
            <person name="Hacquard S."/>
        </authorList>
    </citation>
    <scope>NUCLEOTIDE SEQUENCE</scope>
    <source>
        <strain evidence="2">MPI-CAGE-CH-0230</strain>
    </source>
</reference>
<dbReference type="RefSeq" id="XP_046013896.1">
    <property type="nucleotide sequence ID" value="XM_046149800.1"/>
</dbReference>
<dbReference type="OrthoDB" id="3250044at2759"/>
<dbReference type="Pfam" id="PF01636">
    <property type="entry name" value="APH"/>
    <property type="match status" value="1"/>
</dbReference>
<dbReference type="GeneID" id="70179346"/>
<name>A0A9P8Y8E3_9PEZI</name>
<keyword evidence="3" id="KW-1185">Reference proteome</keyword>
<dbReference type="SUPFAM" id="SSF56112">
    <property type="entry name" value="Protein kinase-like (PK-like)"/>
    <property type="match status" value="1"/>
</dbReference>